<dbReference type="STRING" id="521098.Aaci_2927"/>
<proteinExistence type="predicted"/>
<organism evidence="1 2">
    <name type="scientific">Alicyclobacillus acidocaldarius subsp. acidocaldarius (strain ATCC 27009 / DSM 446 / BCRC 14685 / JCM 5260 / KCTC 1825 / NBRC 15652 / NCIMB 11725 / NRRL B-14509 / 104-IA)</name>
    <name type="common">Bacillus acidocaldarius</name>
    <dbReference type="NCBI Taxonomy" id="521098"/>
    <lineage>
        <taxon>Bacteria</taxon>
        <taxon>Bacillati</taxon>
        <taxon>Bacillota</taxon>
        <taxon>Bacilli</taxon>
        <taxon>Bacillales</taxon>
        <taxon>Alicyclobacillaceae</taxon>
        <taxon>Alicyclobacillus</taxon>
    </lineage>
</organism>
<reference evidence="2" key="1">
    <citation type="submission" date="2009-09" db="EMBL/GenBank/DDBJ databases">
        <title>The complete chromosome of Alicyclobacillus acidocaldarius subsp. acidocaldarius DSM 446.</title>
        <authorList>
            <consortium name="US DOE Joint Genome Institute (JGI-PGF)"/>
            <person name="Lucas S."/>
            <person name="Copeland A."/>
            <person name="Lapidus A."/>
            <person name="Glavina del Rio T."/>
            <person name="Dalin E."/>
            <person name="Tice H."/>
            <person name="Bruce D."/>
            <person name="Goodwin L."/>
            <person name="Pitluck S."/>
            <person name="Kyrpides N."/>
            <person name="Mavromatis K."/>
            <person name="Ivanova N."/>
            <person name="Ovchinnikova G."/>
            <person name="Chertkov O."/>
            <person name="Sims D."/>
            <person name="Brettin T."/>
            <person name="Detter J.C."/>
            <person name="Han C."/>
            <person name="Larimer F."/>
            <person name="Land M."/>
            <person name="Hauser L."/>
            <person name="Markowitz V."/>
            <person name="Cheng J.-F."/>
            <person name="Hugenholtz P."/>
            <person name="Woyke T."/>
            <person name="Wu D."/>
            <person name="Pukall R."/>
            <person name="Klenk H.-P."/>
            <person name="Eisen J.A."/>
        </authorList>
    </citation>
    <scope>NUCLEOTIDE SEQUENCE [LARGE SCALE GENOMIC DNA]</scope>
    <source>
        <strain evidence="2">ATCC 27009 / DSM 446 / BCRC 14685 / JCM 5260 / KCTC 1825 / NBRC 15652 / NCIMB 11725 / NRRL B-14509 / 104-IA</strain>
    </source>
</reference>
<evidence type="ECO:0000313" key="1">
    <source>
        <dbReference type="EMBL" id="ACV59930.1"/>
    </source>
</evidence>
<gene>
    <name evidence="1" type="ordered locus">Aaci_2927</name>
</gene>
<protein>
    <submittedName>
        <fullName evidence="1">Uncharacterized protein</fullName>
    </submittedName>
</protein>
<dbReference type="EMBL" id="CP001727">
    <property type="protein sequence ID" value="ACV59930.1"/>
    <property type="molecule type" value="Genomic_DNA"/>
</dbReference>
<dbReference type="AlphaFoldDB" id="C8WV93"/>
<accession>C8WV93</accession>
<keyword evidence="2" id="KW-1185">Reference proteome</keyword>
<evidence type="ECO:0000313" key="2">
    <source>
        <dbReference type="Proteomes" id="UP000001917"/>
    </source>
</evidence>
<name>C8WV93_ALIAD</name>
<dbReference type="Proteomes" id="UP000001917">
    <property type="component" value="Chromosome"/>
</dbReference>
<reference evidence="1 2" key="2">
    <citation type="journal article" date="2010" name="Stand. Genomic Sci.">
        <title>Complete genome sequence of Alicyclobacillus acidocaldarius type strain (104-IA).</title>
        <authorList>
            <person name="Mavromatis K."/>
            <person name="Sikorski J."/>
            <person name="Lapidus A."/>
            <person name="Glavina Del Rio T."/>
            <person name="Copeland A."/>
            <person name="Tice H."/>
            <person name="Cheng J.F."/>
            <person name="Lucas S."/>
            <person name="Chen F."/>
            <person name="Nolan M."/>
            <person name="Bruce D."/>
            <person name="Goodwin L."/>
            <person name="Pitluck S."/>
            <person name="Ivanova N."/>
            <person name="Ovchinnikova G."/>
            <person name="Pati A."/>
            <person name="Chen A."/>
            <person name="Palaniappan K."/>
            <person name="Land M."/>
            <person name="Hauser L."/>
            <person name="Chang Y.J."/>
            <person name="Jeffries C.D."/>
            <person name="Chain P."/>
            <person name="Meincke L."/>
            <person name="Sims D."/>
            <person name="Chertkov O."/>
            <person name="Han C."/>
            <person name="Brettin T."/>
            <person name="Detter J.C."/>
            <person name="Wahrenburg C."/>
            <person name="Rohde M."/>
            <person name="Pukall R."/>
            <person name="Goker M."/>
            <person name="Bristow J."/>
            <person name="Eisen J.A."/>
            <person name="Markowitz V."/>
            <person name="Hugenholtz P."/>
            <person name="Klenk H.P."/>
            <person name="Kyrpides N.C."/>
        </authorList>
    </citation>
    <scope>NUCLEOTIDE SEQUENCE [LARGE SCALE GENOMIC DNA]</scope>
    <source>
        <strain evidence="2">ATCC 27009 / DSM 446 / BCRC 14685 / JCM 5260 / KCTC 1825 / NBRC 15652 / NCIMB 11725 / NRRL B-14509 / 104-IA</strain>
    </source>
</reference>
<sequence>MRQGPFGVAWAAGERPFVVLRARSTFVRRSEMPPNPVVPLHAGLPV</sequence>
<dbReference type="KEGG" id="aac:Aaci_2927"/>
<dbReference type="HOGENOM" id="CLU_3179335_0_0_9"/>